<name>A0A5B8SVZ8_9GAMM</name>
<keyword evidence="7 9" id="KW-0472">Membrane</keyword>
<feature type="compositionally biased region" description="Basic and acidic residues" evidence="8">
    <location>
        <begin position="14"/>
        <end position="24"/>
    </location>
</feature>
<keyword evidence="3" id="KW-1003">Cell membrane</keyword>
<dbReference type="InterPro" id="IPR006507">
    <property type="entry name" value="UPF0283"/>
</dbReference>
<evidence type="ECO:0000256" key="6">
    <source>
        <dbReference type="ARBA" id="ARBA00022989"/>
    </source>
</evidence>
<dbReference type="NCBIfam" id="TIGR01620">
    <property type="entry name" value="hyp_HI0043"/>
    <property type="match status" value="1"/>
</dbReference>
<evidence type="ECO:0000256" key="1">
    <source>
        <dbReference type="ARBA" id="ARBA00004429"/>
    </source>
</evidence>
<organism evidence="10 11">
    <name type="scientific">Pistricoccus aurantiacus</name>
    <dbReference type="NCBI Taxonomy" id="1883414"/>
    <lineage>
        <taxon>Bacteria</taxon>
        <taxon>Pseudomonadati</taxon>
        <taxon>Pseudomonadota</taxon>
        <taxon>Gammaproteobacteria</taxon>
        <taxon>Oceanospirillales</taxon>
        <taxon>Halomonadaceae</taxon>
        <taxon>Pistricoccus</taxon>
    </lineage>
</organism>
<feature type="compositionally biased region" description="Polar residues" evidence="8">
    <location>
        <begin position="25"/>
        <end position="41"/>
    </location>
</feature>
<dbReference type="EMBL" id="CP042382">
    <property type="protein sequence ID" value="QEA40896.1"/>
    <property type="molecule type" value="Genomic_DNA"/>
</dbReference>
<reference evidence="10 11" key="1">
    <citation type="submission" date="2019-06" db="EMBL/GenBank/DDBJ databases">
        <title>Genome analyses of bacteria isolated from kimchi.</title>
        <authorList>
            <person name="Lee S."/>
            <person name="Ahn S."/>
            <person name="Roh S."/>
        </authorList>
    </citation>
    <scope>NUCLEOTIDE SEQUENCE [LARGE SCALE GENOMIC DNA]</scope>
    <source>
        <strain evidence="10 11">CBA4606</strain>
    </source>
</reference>
<feature type="region of interest" description="Disordered" evidence="8">
    <location>
        <begin position="1"/>
        <end position="42"/>
    </location>
</feature>
<dbReference type="AlphaFoldDB" id="A0A5B8SVZ8"/>
<feature type="transmembrane region" description="Helical" evidence="9">
    <location>
        <begin position="56"/>
        <end position="80"/>
    </location>
</feature>
<keyword evidence="4" id="KW-0997">Cell inner membrane</keyword>
<dbReference type="KEGG" id="paur:FGL86_10225"/>
<dbReference type="PANTHER" id="PTHR39342">
    <property type="entry name" value="UPF0283 MEMBRANE PROTEIN YCJF"/>
    <property type="match status" value="1"/>
</dbReference>
<keyword evidence="11" id="KW-1185">Reference proteome</keyword>
<dbReference type="GO" id="GO:0005886">
    <property type="term" value="C:plasma membrane"/>
    <property type="evidence" value="ECO:0007669"/>
    <property type="project" value="UniProtKB-SubCell"/>
</dbReference>
<evidence type="ECO:0000256" key="2">
    <source>
        <dbReference type="ARBA" id="ARBA00008255"/>
    </source>
</evidence>
<keyword evidence="5 9" id="KW-0812">Transmembrane</keyword>
<dbReference type="OrthoDB" id="958025at2"/>
<evidence type="ECO:0000256" key="4">
    <source>
        <dbReference type="ARBA" id="ARBA00022519"/>
    </source>
</evidence>
<evidence type="ECO:0000256" key="9">
    <source>
        <dbReference type="SAM" id="Phobius"/>
    </source>
</evidence>
<comment type="subcellular location">
    <subcellularLocation>
        <location evidence="1">Cell inner membrane</location>
        <topology evidence="1">Multi-pass membrane protein</topology>
    </subcellularLocation>
</comment>
<evidence type="ECO:0000256" key="7">
    <source>
        <dbReference type="ARBA" id="ARBA00023136"/>
    </source>
</evidence>
<proteinExistence type="inferred from homology"/>
<comment type="similarity">
    <text evidence="2">Belongs to the UPF0283 family.</text>
</comment>
<evidence type="ECO:0000313" key="11">
    <source>
        <dbReference type="Proteomes" id="UP000321272"/>
    </source>
</evidence>
<sequence>MDPGEGDLSSSTFRDPRPTERFESGQETQPLTVRDTPSSTEDALAASLARPRKRRFGLLFLLTGALGLGVVEAGQTIYAAALGGDWLAGAWSLLGLTALGLGTVALLKELWRLRRLRRHGRLREKLDDLEGASTRQALDLADTLRQQLDLDKDHPHWRNFLAAKESHHDGAEIRALLAHHLLAPRDREARRLISRMSSDTAIMVAVSPMTLVDMGLVAWRNLALIDRLARLYGLELGYASRLKLLRQVLYNMAFAGASEIASDAGMGLLSMNLAGRLSTRAGQGLGVGLLSARLGLRTLGLARPLPFETGQAPRLGDLRRDLWQRLRQLETRDTQPPG</sequence>
<protein>
    <submittedName>
        <fullName evidence="10">TIGR01620 family protein</fullName>
    </submittedName>
</protein>
<feature type="transmembrane region" description="Helical" evidence="9">
    <location>
        <begin position="86"/>
        <end position="107"/>
    </location>
</feature>
<evidence type="ECO:0000256" key="8">
    <source>
        <dbReference type="SAM" id="MobiDB-lite"/>
    </source>
</evidence>
<keyword evidence="6 9" id="KW-1133">Transmembrane helix</keyword>
<evidence type="ECO:0000313" key="10">
    <source>
        <dbReference type="EMBL" id="QEA40896.1"/>
    </source>
</evidence>
<dbReference type="InterPro" id="IPR021147">
    <property type="entry name" value="DUF697"/>
</dbReference>
<dbReference type="Pfam" id="PF05128">
    <property type="entry name" value="DUF697"/>
    <property type="match status" value="1"/>
</dbReference>
<accession>A0A5B8SVZ8</accession>
<dbReference type="PANTHER" id="PTHR39342:SF1">
    <property type="entry name" value="UPF0283 MEMBRANE PROTEIN YCJF"/>
    <property type="match status" value="1"/>
</dbReference>
<dbReference type="Proteomes" id="UP000321272">
    <property type="component" value="Chromosome"/>
</dbReference>
<evidence type="ECO:0000256" key="3">
    <source>
        <dbReference type="ARBA" id="ARBA00022475"/>
    </source>
</evidence>
<evidence type="ECO:0000256" key="5">
    <source>
        <dbReference type="ARBA" id="ARBA00022692"/>
    </source>
</evidence>
<gene>
    <name evidence="10" type="ORF">FGL86_10225</name>
</gene>